<dbReference type="InterPro" id="IPR002513">
    <property type="entry name" value="Tn3_Tnp_DDE_dom"/>
</dbReference>
<dbReference type="Proteomes" id="UP000295136">
    <property type="component" value="Unassembled WGS sequence"/>
</dbReference>
<organism evidence="2 3">
    <name type="scientific">Nonomuraea mesophila</name>
    <dbReference type="NCBI Taxonomy" id="2530382"/>
    <lineage>
        <taxon>Bacteria</taxon>
        <taxon>Bacillati</taxon>
        <taxon>Actinomycetota</taxon>
        <taxon>Actinomycetes</taxon>
        <taxon>Streptosporangiales</taxon>
        <taxon>Streptosporangiaceae</taxon>
        <taxon>Nonomuraea</taxon>
    </lineage>
</organism>
<dbReference type="AlphaFoldDB" id="A0A4R5FW16"/>
<protein>
    <recommendedName>
        <fullName evidence="1">Tn3 transposase DDE domain-containing protein</fullName>
    </recommendedName>
</protein>
<keyword evidence="3" id="KW-1185">Reference proteome</keyword>
<comment type="caution">
    <text evidence="2">The sequence shown here is derived from an EMBL/GenBank/DDBJ whole genome shotgun (WGS) entry which is preliminary data.</text>
</comment>
<evidence type="ECO:0000313" key="2">
    <source>
        <dbReference type="EMBL" id="TDE58912.1"/>
    </source>
</evidence>
<evidence type="ECO:0000313" key="3">
    <source>
        <dbReference type="Proteomes" id="UP000295136"/>
    </source>
</evidence>
<sequence>MGLNAIVYWNSLYIDAAVKKLAASGMTISPEIRAHLSPLQWEHINFVGSCPFNRPGLPGRLRDLRDTATADDDQAL</sequence>
<dbReference type="GO" id="GO:0006313">
    <property type="term" value="P:DNA transposition"/>
    <property type="evidence" value="ECO:0007669"/>
    <property type="project" value="InterPro"/>
</dbReference>
<dbReference type="Pfam" id="PF01526">
    <property type="entry name" value="DDE_Tnp_Tn3"/>
    <property type="match status" value="1"/>
</dbReference>
<reference evidence="2 3" key="1">
    <citation type="submission" date="2019-03" db="EMBL/GenBank/DDBJ databases">
        <title>Draft genome sequences of novel Actinobacteria.</title>
        <authorList>
            <person name="Sahin N."/>
            <person name="Ay H."/>
            <person name="Saygin H."/>
        </authorList>
    </citation>
    <scope>NUCLEOTIDE SEQUENCE [LARGE SCALE GENOMIC DNA]</scope>
    <source>
        <strain evidence="2 3">6K102</strain>
    </source>
</reference>
<evidence type="ECO:0000259" key="1">
    <source>
        <dbReference type="Pfam" id="PF01526"/>
    </source>
</evidence>
<proteinExistence type="predicted"/>
<feature type="domain" description="Tn3 transposase DDE" evidence="1">
    <location>
        <begin position="4"/>
        <end position="48"/>
    </location>
</feature>
<dbReference type="EMBL" id="SMLD01000007">
    <property type="protein sequence ID" value="TDE58912.1"/>
    <property type="molecule type" value="Genomic_DNA"/>
</dbReference>
<accession>A0A4R5FW16</accession>
<gene>
    <name evidence="2" type="ORF">E1295_04230</name>
</gene>
<dbReference type="GO" id="GO:0004803">
    <property type="term" value="F:transposase activity"/>
    <property type="evidence" value="ECO:0007669"/>
    <property type="project" value="InterPro"/>
</dbReference>
<name>A0A4R5FW16_9ACTN</name>